<reference evidence="5" key="1">
    <citation type="submission" date="2022-11" db="UniProtKB">
        <authorList>
            <consortium name="WormBaseParasite"/>
        </authorList>
    </citation>
    <scope>IDENTIFICATION</scope>
</reference>
<dbReference type="InterPro" id="IPR018378">
    <property type="entry name" value="C-type_lectin_CS"/>
</dbReference>
<dbReference type="CDD" id="cd00037">
    <property type="entry name" value="CLECT"/>
    <property type="match status" value="1"/>
</dbReference>
<keyword evidence="4" id="KW-1185">Reference proteome</keyword>
<dbReference type="PROSITE" id="PS50041">
    <property type="entry name" value="C_TYPE_LECTIN_2"/>
    <property type="match status" value="1"/>
</dbReference>
<name>A0A914QMX1_9BILA</name>
<dbReference type="InterPro" id="IPR016187">
    <property type="entry name" value="CTDL_fold"/>
</dbReference>
<dbReference type="InterPro" id="IPR001304">
    <property type="entry name" value="C-type_lectin-like"/>
</dbReference>
<sequence>MLIFALFFTLLISSTYGKCPNGTIPTFSDSSLCYSFQSHRSVYLDAEETCQKLGGHLTSIHNMFDNSFLANQALLKFSLNNDFWFGANNHITSGNWSWMDQTIFDFSDWDKNQPQNSFGTNCGAMIIQGGYWISDDCFKLKPFVCEIFSP</sequence>
<keyword evidence="1" id="KW-1015">Disulfide bond</keyword>
<evidence type="ECO:0000313" key="4">
    <source>
        <dbReference type="Proteomes" id="UP000887578"/>
    </source>
</evidence>
<evidence type="ECO:0000313" key="5">
    <source>
        <dbReference type="WBParaSite" id="PDA_v2.g4639.t1"/>
    </source>
</evidence>
<dbReference type="Gene3D" id="3.10.100.10">
    <property type="entry name" value="Mannose-Binding Protein A, subunit A"/>
    <property type="match status" value="1"/>
</dbReference>
<dbReference type="InterPro" id="IPR050111">
    <property type="entry name" value="C-type_lectin/snaclec_domain"/>
</dbReference>
<evidence type="ECO:0000256" key="2">
    <source>
        <dbReference type="SAM" id="SignalP"/>
    </source>
</evidence>
<protein>
    <submittedName>
        <fullName evidence="5">C-type lectin domain-containing protein</fullName>
    </submittedName>
</protein>
<dbReference type="PROSITE" id="PS00615">
    <property type="entry name" value="C_TYPE_LECTIN_1"/>
    <property type="match status" value="1"/>
</dbReference>
<evidence type="ECO:0000259" key="3">
    <source>
        <dbReference type="PROSITE" id="PS50041"/>
    </source>
</evidence>
<feature type="domain" description="C-type lectin" evidence="3">
    <location>
        <begin position="29"/>
        <end position="146"/>
    </location>
</feature>
<keyword evidence="2" id="KW-0732">Signal</keyword>
<evidence type="ECO:0000256" key="1">
    <source>
        <dbReference type="ARBA" id="ARBA00023157"/>
    </source>
</evidence>
<proteinExistence type="predicted"/>
<dbReference type="PANTHER" id="PTHR22803">
    <property type="entry name" value="MANNOSE, PHOSPHOLIPASE, LECTIN RECEPTOR RELATED"/>
    <property type="match status" value="1"/>
</dbReference>
<dbReference type="InterPro" id="IPR016186">
    <property type="entry name" value="C-type_lectin-like/link_sf"/>
</dbReference>
<dbReference type="Proteomes" id="UP000887578">
    <property type="component" value="Unplaced"/>
</dbReference>
<feature type="chain" id="PRO_5038054145" evidence="2">
    <location>
        <begin position="18"/>
        <end position="150"/>
    </location>
</feature>
<dbReference type="SMART" id="SM00034">
    <property type="entry name" value="CLECT"/>
    <property type="match status" value="1"/>
</dbReference>
<dbReference type="Pfam" id="PF00059">
    <property type="entry name" value="Lectin_C"/>
    <property type="match status" value="1"/>
</dbReference>
<dbReference type="WBParaSite" id="PDA_v2.g4639.t1">
    <property type="protein sequence ID" value="PDA_v2.g4639.t1"/>
    <property type="gene ID" value="PDA_v2.g4639"/>
</dbReference>
<accession>A0A914QMX1</accession>
<dbReference type="AlphaFoldDB" id="A0A914QMX1"/>
<feature type="signal peptide" evidence="2">
    <location>
        <begin position="1"/>
        <end position="17"/>
    </location>
</feature>
<dbReference type="SUPFAM" id="SSF56436">
    <property type="entry name" value="C-type lectin-like"/>
    <property type="match status" value="1"/>
</dbReference>
<organism evidence="4 5">
    <name type="scientific">Panagrolaimus davidi</name>
    <dbReference type="NCBI Taxonomy" id="227884"/>
    <lineage>
        <taxon>Eukaryota</taxon>
        <taxon>Metazoa</taxon>
        <taxon>Ecdysozoa</taxon>
        <taxon>Nematoda</taxon>
        <taxon>Chromadorea</taxon>
        <taxon>Rhabditida</taxon>
        <taxon>Tylenchina</taxon>
        <taxon>Panagrolaimomorpha</taxon>
        <taxon>Panagrolaimoidea</taxon>
        <taxon>Panagrolaimidae</taxon>
        <taxon>Panagrolaimus</taxon>
    </lineage>
</organism>